<feature type="compositionally biased region" description="Polar residues" evidence="4">
    <location>
        <begin position="139"/>
        <end position="152"/>
    </location>
</feature>
<dbReference type="InterPro" id="IPR038763">
    <property type="entry name" value="DHH_sf"/>
</dbReference>
<dbReference type="SMART" id="SM00316">
    <property type="entry name" value="S1"/>
    <property type="match status" value="1"/>
</dbReference>
<dbReference type="Proteomes" id="UP001596395">
    <property type="component" value="Unassembled WGS sequence"/>
</dbReference>
<dbReference type="SUPFAM" id="SSF50249">
    <property type="entry name" value="Nucleic acid-binding proteins"/>
    <property type="match status" value="2"/>
</dbReference>
<evidence type="ECO:0000313" key="7">
    <source>
        <dbReference type="Proteomes" id="UP001596395"/>
    </source>
</evidence>
<reference evidence="6 7" key="1">
    <citation type="journal article" date="2019" name="Int. J. Syst. Evol. Microbiol.">
        <title>The Global Catalogue of Microorganisms (GCM) 10K type strain sequencing project: providing services to taxonomists for standard genome sequencing and annotation.</title>
        <authorList>
            <consortium name="The Broad Institute Genomics Platform"/>
            <consortium name="The Broad Institute Genome Sequencing Center for Infectious Disease"/>
            <person name="Wu L."/>
            <person name="Ma J."/>
        </authorList>
    </citation>
    <scope>NUCLEOTIDE SEQUENCE [LARGE SCALE GENOMIC DNA]</scope>
    <source>
        <strain evidence="6 7">GX26</strain>
    </source>
</reference>
<dbReference type="Pfam" id="PF01336">
    <property type="entry name" value="tRNA_anti-codon"/>
    <property type="match status" value="1"/>
</dbReference>
<dbReference type="RefSeq" id="WP_336349993.1">
    <property type="nucleotide sequence ID" value="NZ_JAZAQL010000002.1"/>
</dbReference>
<protein>
    <submittedName>
        <fullName evidence="6">OB-fold nucleic acid binding domain-containing protein</fullName>
    </submittedName>
</protein>
<feature type="compositionally biased region" description="Low complexity" evidence="4">
    <location>
        <begin position="184"/>
        <end position="196"/>
    </location>
</feature>
<dbReference type="GO" id="GO:0005840">
    <property type="term" value="C:ribosome"/>
    <property type="evidence" value="ECO:0007669"/>
    <property type="project" value="UniProtKB-KW"/>
</dbReference>
<dbReference type="InterPro" id="IPR003029">
    <property type="entry name" value="S1_domain"/>
</dbReference>
<evidence type="ECO:0000256" key="2">
    <source>
        <dbReference type="ARBA" id="ARBA00022980"/>
    </source>
</evidence>
<keyword evidence="3" id="KW-0687">Ribonucleoprotein</keyword>
<keyword evidence="7" id="KW-1185">Reference proteome</keyword>
<dbReference type="Gene3D" id="2.40.50.140">
    <property type="entry name" value="Nucleic acid-binding proteins"/>
    <property type="match status" value="2"/>
</dbReference>
<feature type="compositionally biased region" description="Acidic residues" evidence="4">
    <location>
        <begin position="171"/>
        <end position="183"/>
    </location>
</feature>
<feature type="region of interest" description="Disordered" evidence="4">
    <location>
        <begin position="111"/>
        <end position="261"/>
    </location>
</feature>
<evidence type="ECO:0000256" key="3">
    <source>
        <dbReference type="ARBA" id="ARBA00023274"/>
    </source>
</evidence>
<dbReference type="Pfam" id="PF00575">
    <property type="entry name" value="S1"/>
    <property type="match status" value="1"/>
</dbReference>
<sequence>MGNCIICGTPVDGHICSSHEEDAVFEFEGSNPEQLTPGRYYEGTVDGYAEFGVFVDIGDHVTGLLHRSELDRRLDSLDWEPGDTVYVQVTDVRDNGNVDLGWSIRQRKREFRGHLVQTPQGDELPDADDEDDERPSEGASRSGNTETRTPSTADAEPEPTDESDAPSAGEAENDDQPTTDADPDAGAAPTSEADAPSADEAENDDAVDASAAADDEGDESEHEDDDDSDDAVAADDDDSDDAVAADDDDSDDAASEELSRTTLEDVADDVGQVVRVEGEVVSIRQTSGPTVFELRDETDVIEAAAFESAGVRAYPDVEVDDVVRIDGEVERHNGDLQIETEVLDVLEGDEADAVRTRLEDALAAEADPGEVDLLADHESVAAVGEEIRDVAATIRQAVFTGRPVVVRHTATADGYAAGAAIERAVLPLVREEHARDDAEYHFFERRPLDDPFYGMDAATDDVTEMLSDRERHGEQFPLVVLADAGSTAESEEGYEFLDVYDVERVAVDATTPDEGVLDGLAAYVNPHTAGVDDAVTTTALAANVAAHVNESVREDLAHLPAVSYWEDTPEGYVDLARDADYDVTDVTELRQAIALEAFYQSYKDKRELVDDLLFGRREGLSGHVSDQFREKMEKEVETARRNLTERTAEGVTFAVVDTDAFSHRFDFPPEALLVDELHRALRDEYDEPVVTVGMGRDDMRLRSQESLDVRRVAEQAQGAAPEAGIEVVGGREGHLEYLAGERDAVLNAVVSAIAKTYKPA</sequence>
<dbReference type="PANTHER" id="PTHR10724">
    <property type="entry name" value="30S RIBOSOMAL PROTEIN S1"/>
    <property type="match status" value="1"/>
</dbReference>
<organism evidence="6 7">
    <name type="scientific">Halorubellus litoreus</name>
    <dbReference type="NCBI Taxonomy" id="755308"/>
    <lineage>
        <taxon>Archaea</taxon>
        <taxon>Methanobacteriati</taxon>
        <taxon>Methanobacteriota</taxon>
        <taxon>Stenosarchaea group</taxon>
        <taxon>Halobacteria</taxon>
        <taxon>Halobacteriales</taxon>
        <taxon>Halorubellaceae</taxon>
        <taxon>Halorubellus</taxon>
    </lineage>
</organism>
<evidence type="ECO:0000259" key="5">
    <source>
        <dbReference type="PROSITE" id="PS50126"/>
    </source>
</evidence>
<gene>
    <name evidence="6" type="ORF">ACFQGB_09080</name>
</gene>
<dbReference type="InterPro" id="IPR050437">
    <property type="entry name" value="Ribos_protein_bS1-like"/>
</dbReference>
<evidence type="ECO:0000256" key="4">
    <source>
        <dbReference type="SAM" id="MobiDB-lite"/>
    </source>
</evidence>
<dbReference type="InterPro" id="IPR012340">
    <property type="entry name" value="NA-bd_OB-fold"/>
</dbReference>
<comment type="caution">
    <text evidence="6">The sequence shown here is derived from an EMBL/GenBank/DDBJ whole genome shotgun (WGS) entry which is preliminary data.</text>
</comment>
<feature type="domain" description="S1 motif" evidence="5">
    <location>
        <begin position="38"/>
        <end position="105"/>
    </location>
</feature>
<evidence type="ECO:0000256" key="1">
    <source>
        <dbReference type="ARBA" id="ARBA00006767"/>
    </source>
</evidence>
<dbReference type="EMBL" id="JBHSXN010000002">
    <property type="protein sequence ID" value="MFC6953015.1"/>
    <property type="molecule type" value="Genomic_DNA"/>
</dbReference>
<dbReference type="SUPFAM" id="SSF64182">
    <property type="entry name" value="DHH phosphoesterases"/>
    <property type="match status" value="1"/>
</dbReference>
<dbReference type="GO" id="GO:1990904">
    <property type="term" value="C:ribonucleoprotein complex"/>
    <property type="evidence" value="ECO:0007669"/>
    <property type="project" value="UniProtKB-KW"/>
</dbReference>
<keyword evidence="2" id="KW-0689">Ribosomal protein</keyword>
<dbReference type="AlphaFoldDB" id="A0ABD5VFP4"/>
<feature type="compositionally biased region" description="Acidic residues" evidence="4">
    <location>
        <begin position="123"/>
        <end position="134"/>
    </location>
</feature>
<dbReference type="CDD" id="cd04487">
    <property type="entry name" value="RecJ_OBF2_like"/>
    <property type="match status" value="1"/>
</dbReference>
<name>A0ABD5VFP4_9EURY</name>
<evidence type="ECO:0000313" key="6">
    <source>
        <dbReference type="EMBL" id="MFC6953015.1"/>
    </source>
</evidence>
<feature type="compositionally biased region" description="Acidic residues" evidence="4">
    <location>
        <begin position="197"/>
        <end position="255"/>
    </location>
</feature>
<comment type="similarity">
    <text evidence="1">Belongs to the bacterial ribosomal protein bS1 family.</text>
</comment>
<accession>A0ABD5VFP4</accession>
<feature type="compositionally biased region" description="Acidic residues" evidence="4">
    <location>
        <begin position="155"/>
        <end position="164"/>
    </location>
</feature>
<dbReference type="PROSITE" id="PS50126">
    <property type="entry name" value="S1"/>
    <property type="match status" value="1"/>
</dbReference>
<proteinExistence type="inferred from homology"/>
<dbReference type="InterPro" id="IPR004365">
    <property type="entry name" value="NA-bd_OB_tRNA"/>
</dbReference>
<dbReference type="PANTHER" id="PTHR10724:SF7">
    <property type="entry name" value="SMALL RIBOSOMAL SUBUNIT PROTEIN BS1C"/>
    <property type="match status" value="1"/>
</dbReference>